<keyword evidence="5 7" id="KW-0472">Membrane</keyword>
<feature type="transmembrane region" description="Helical" evidence="7">
    <location>
        <begin position="287"/>
        <end position="312"/>
    </location>
</feature>
<dbReference type="Pfam" id="PF12704">
    <property type="entry name" value="MacB_PCD"/>
    <property type="match status" value="1"/>
</dbReference>
<dbReference type="PANTHER" id="PTHR30572">
    <property type="entry name" value="MEMBRANE COMPONENT OF TRANSPORTER-RELATED"/>
    <property type="match status" value="1"/>
</dbReference>
<reference evidence="11" key="1">
    <citation type="submission" date="2016-10" db="EMBL/GenBank/DDBJ databases">
        <authorList>
            <person name="Varghese N."/>
        </authorList>
    </citation>
    <scope>NUCLEOTIDE SEQUENCE [LARGE SCALE GENOMIC DNA]</scope>
    <source>
        <strain evidence="11">DSM 45096 / BCRC 16803 / CGMCC 4.1857 / CIP 109030 / JCM 12277 / KCTC 19219 / NBRC 100920 / 33214</strain>
    </source>
</reference>
<evidence type="ECO:0000256" key="5">
    <source>
        <dbReference type="ARBA" id="ARBA00023136"/>
    </source>
</evidence>
<dbReference type="InterPro" id="IPR050250">
    <property type="entry name" value="Macrolide_Exporter_MacB"/>
</dbReference>
<dbReference type="Proteomes" id="UP000183015">
    <property type="component" value="Unassembled WGS sequence"/>
</dbReference>
<accession>A0A1H7L204</accession>
<evidence type="ECO:0000256" key="7">
    <source>
        <dbReference type="SAM" id="Phobius"/>
    </source>
</evidence>
<dbReference type="Pfam" id="PF02687">
    <property type="entry name" value="FtsX"/>
    <property type="match status" value="1"/>
</dbReference>
<name>A0A1H7L204_STRJI</name>
<evidence type="ECO:0000256" key="6">
    <source>
        <dbReference type="ARBA" id="ARBA00038076"/>
    </source>
</evidence>
<evidence type="ECO:0000259" key="9">
    <source>
        <dbReference type="Pfam" id="PF12704"/>
    </source>
</evidence>
<evidence type="ECO:0000313" key="11">
    <source>
        <dbReference type="Proteomes" id="UP000183015"/>
    </source>
</evidence>
<organism evidence="10 11">
    <name type="scientific">Streptacidiphilus jiangxiensis</name>
    <dbReference type="NCBI Taxonomy" id="235985"/>
    <lineage>
        <taxon>Bacteria</taxon>
        <taxon>Bacillati</taxon>
        <taxon>Actinomycetota</taxon>
        <taxon>Actinomycetes</taxon>
        <taxon>Kitasatosporales</taxon>
        <taxon>Streptomycetaceae</taxon>
        <taxon>Streptacidiphilus</taxon>
    </lineage>
</organism>
<feature type="transmembrane region" description="Helical" evidence="7">
    <location>
        <begin position="40"/>
        <end position="63"/>
    </location>
</feature>
<dbReference type="EMBL" id="FOAZ01000004">
    <property type="protein sequence ID" value="SEK92415.1"/>
    <property type="molecule type" value="Genomic_DNA"/>
</dbReference>
<gene>
    <name evidence="10" type="ORF">SAMN05414137_104284</name>
</gene>
<dbReference type="InterPro" id="IPR025857">
    <property type="entry name" value="MacB_PCD"/>
</dbReference>
<dbReference type="GO" id="GO:0005886">
    <property type="term" value="C:plasma membrane"/>
    <property type="evidence" value="ECO:0007669"/>
    <property type="project" value="UniProtKB-SubCell"/>
</dbReference>
<dbReference type="InterPro" id="IPR003838">
    <property type="entry name" value="ABC3_permease_C"/>
</dbReference>
<keyword evidence="11" id="KW-1185">Reference proteome</keyword>
<evidence type="ECO:0000313" key="10">
    <source>
        <dbReference type="EMBL" id="SEK92415.1"/>
    </source>
</evidence>
<feature type="domain" description="ABC3 transporter permease C-terminal" evidence="8">
    <location>
        <begin position="291"/>
        <end position="403"/>
    </location>
</feature>
<evidence type="ECO:0000256" key="3">
    <source>
        <dbReference type="ARBA" id="ARBA00022692"/>
    </source>
</evidence>
<protein>
    <submittedName>
        <fullName evidence="10">Putative ABC transport system permease protein</fullName>
    </submittedName>
</protein>
<dbReference type="GO" id="GO:0022857">
    <property type="term" value="F:transmembrane transporter activity"/>
    <property type="evidence" value="ECO:0007669"/>
    <property type="project" value="TreeGrafter"/>
</dbReference>
<dbReference type="STRING" id="235985.SAMN05414137_104284"/>
<evidence type="ECO:0000259" key="8">
    <source>
        <dbReference type="Pfam" id="PF02687"/>
    </source>
</evidence>
<keyword evidence="2" id="KW-1003">Cell membrane</keyword>
<comment type="subcellular location">
    <subcellularLocation>
        <location evidence="1">Cell membrane</location>
        <topology evidence="1">Multi-pass membrane protein</topology>
    </subcellularLocation>
</comment>
<feature type="transmembrane region" description="Helical" evidence="7">
    <location>
        <begin position="340"/>
        <end position="364"/>
    </location>
</feature>
<dbReference type="eggNOG" id="COG0577">
    <property type="taxonomic scope" value="Bacteria"/>
</dbReference>
<evidence type="ECO:0000256" key="1">
    <source>
        <dbReference type="ARBA" id="ARBA00004651"/>
    </source>
</evidence>
<dbReference type="PANTHER" id="PTHR30572:SF4">
    <property type="entry name" value="ABC TRANSPORTER PERMEASE YTRF"/>
    <property type="match status" value="1"/>
</dbReference>
<evidence type="ECO:0000256" key="4">
    <source>
        <dbReference type="ARBA" id="ARBA00022989"/>
    </source>
</evidence>
<sequence length="410" mass="41786">MSPRSGTMSVTTTVALPQPSRLRASDVLRVGVAGLRGRPLRALLSGLGIAIGIAAMVAVLGISEAGRADLLARIGQLGTNMLTVSPGQDVFGHPTELPLDAAAMVRRIGPVQSATDTGLVQGATVRRTDRIDPLANGGIAVVAARTDLLGTVRGTLAQGLFLNGATERYPAVVLGAQAAATLGIDRPGRQVYLSGRWFTVLGVLAPVTLAPELDRSALVGWPEAQSDLGFDGHPTTVYERSTDEQVDAVRGVLAQTADPGHPEDVNVSRPSDALAAQLAAKSAFTSLFLGLGAVALLVGGVGVANTMVISVLERRQEIGLRRALGAGRGQIRLQFLAESVALSGGGGLAGVALGAAISAGYAVWRHWPASVPAQGLAAGLGSAVLIGTLAGLYPATRAARLSPTEALNTV</sequence>
<keyword evidence="4 7" id="KW-1133">Transmembrane helix</keyword>
<feature type="transmembrane region" description="Helical" evidence="7">
    <location>
        <begin position="376"/>
        <end position="395"/>
    </location>
</feature>
<feature type="domain" description="MacB-like periplasmic core" evidence="9">
    <location>
        <begin position="43"/>
        <end position="249"/>
    </location>
</feature>
<proteinExistence type="inferred from homology"/>
<evidence type="ECO:0000256" key="2">
    <source>
        <dbReference type="ARBA" id="ARBA00022475"/>
    </source>
</evidence>
<comment type="similarity">
    <text evidence="6">Belongs to the ABC-4 integral membrane protein family.</text>
</comment>
<keyword evidence="3 7" id="KW-0812">Transmembrane</keyword>
<dbReference type="AlphaFoldDB" id="A0A1H7L204"/>